<evidence type="ECO:0000256" key="4">
    <source>
        <dbReference type="ARBA" id="ARBA00022807"/>
    </source>
</evidence>
<dbReference type="InterPro" id="IPR003653">
    <property type="entry name" value="Peptidase_C48_C"/>
</dbReference>
<accession>A0A834CDD7</accession>
<dbReference type="Gene3D" id="3.40.395.10">
    <property type="entry name" value="Adenoviral Proteinase, Chain A"/>
    <property type="match status" value="1"/>
</dbReference>
<dbReference type="Pfam" id="PF02902">
    <property type="entry name" value="Peptidase_C48"/>
    <property type="match status" value="1"/>
</dbReference>
<feature type="compositionally biased region" description="Polar residues" evidence="5">
    <location>
        <begin position="201"/>
        <end position="221"/>
    </location>
</feature>
<dbReference type="PANTHER" id="PTHR12606:SF11">
    <property type="entry name" value="SENTRIN-SPECIFIC PROTEASE 2"/>
    <property type="match status" value="1"/>
</dbReference>
<dbReference type="PROSITE" id="PS50600">
    <property type="entry name" value="ULP_PROTEASE"/>
    <property type="match status" value="1"/>
</dbReference>
<organism evidence="7 8">
    <name type="scientific">Oryzias melastigma</name>
    <name type="common">Marine medaka</name>
    <dbReference type="NCBI Taxonomy" id="30732"/>
    <lineage>
        <taxon>Eukaryota</taxon>
        <taxon>Metazoa</taxon>
        <taxon>Chordata</taxon>
        <taxon>Craniata</taxon>
        <taxon>Vertebrata</taxon>
        <taxon>Euteleostomi</taxon>
        <taxon>Actinopterygii</taxon>
        <taxon>Neopterygii</taxon>
        <taxon>Teleostei</taxon>
        <taxon>Neoteleostei</taxon>
        <taxon>Acanthomorphata</taxon>
        <taxon>Ovalentaria</taxon>
        <taxon>Atherinomorphae</taxon>
        <taxon>Beloniformes</taxon>
        <taxon>Adrianichthyidae</taxon>
        <taxon>Oryziinae</taxon>
        <taxon>Oryzias</taxon>
    </lineage>
</organism>
<protein>
    <submittedName>
        <fullName evidence="7">Sentrin-specific protease 2</fullName>
    </submittedName>
</protein>
<feature type="compositionally biased region" description="Polar residues" evidence="5">
    <location>
        <begin position="250"/>
        <end position="269"/>
    </location>
</feature>
<dbReference type="InterPro" id="IPR038765">
    <property type="entry name" value="Papain-like_cys_pep_sf"/>
</dbReference>
<dbReference type="Proteomes" id="UP000646548">
    <property type="component" value="Unassembled WGS sequence"/>
</dbReference>
<gene>
    <name evidence="7" type="ORF">FQA47_000268</name>
</gene>
<comment type="caution">
    <text evidence="7">The sequence shown here is derived from an EMBL/GenBank/DDBJ whole genome shotgun (WGS) entry which is preliminary data.</text>
</comment>
<evidence type="ECO:0000256" key="1">
    <source>
        <dbReference type="ARBA" id="ARBA00005234"/>
    </source>
</evidence>
<feature type="domain" description="Ubiquitin-like protease family profile" evidence="6">
    <location>
        <begin position="407"/>
        <end position="601"/>
    </location>
</feature>
<feature type="region of interest" description="Disordered" evidence="5">
    <location>
        <begin position="250"/>
        <end position="283"/>
    </location>
</feature>
<proteinExistence type="inferred from homology"/>
<dbReference type="GO" id="GO:0006508">
    <property type="term" value="P:proteolysis"/>
    <property type="evidence" value="ECO:0007669"/>
    <property type="project" value="UniProtKB-KW"/>
</dbReference>
<feature type="region of interest" description="Disordered" evidence="5">
    <location>
        <begin position="167"/>
        <end position="221"/>
    </location>
</feature>
<keyword evidence="3" id="KW-0378">Hydrolase</keyword>
<sequence length="631" mass="71034">MYKWIVDGISSLFEPISGQSPQDLAGKSIDSEEEFTRTCVKTAARRLGNSARPAKRNYQSIYVTDDFCHSDQIEVKRRRRDVVITFVKKTFTGVARLLRLQKPPPSQCETLNRYEEWQPVTLMGIDELQMSWLSNTESGMDKAVSGLNDKSGNNPFQSSLPPLMRKYSGTALPAGLPDRGRDKERRGSLQLLPSRPVFRVGTTNPDLTCSGTGHSRCSKPSLTVEEAIKQNDKEHYRRLLEIVREKYSKSQPLPFSQTKPQDESLSQVSHKTEASGKSFDSASRKVGYPAAPNVFTHRNVSATANRWGGLTLNKSITGSFEDTHPVRYAKAKQTTELDLSTEVATRLSLVDRSSPAGSIYDAQPLYTTYARHSDEDVPRLTREMAAEVTGALTQSDPNRVLSSAFKLRITQRDLATLQEGGWLNDEVINFYLSLIMERCSGEPSRLKVYSFSTFFFPKLRGGGQAGGHAAVRRWTKAVDLFLFDLILVPLHLGVHWAMAVIDFRSKTVKSYDSMGQRHEDICSLLLLYIKEEHIAKKGKELDSAKWTIGSLKACVSKPINVQMCFPVTVTLMTSVLFEQELPQQKNGSDCGVFVCKYADFIAKEKSFTFKQCHMPLFRKLMIWEILHQKLL</sequence>
<feature type="compositionally biased region" description="Basic and acidic residues" evidence="5">
    <location>
        <begin position="178"/>
        <end position="187"/>
    </location>
</feature>
<name>A0A834CDD7_ORYME</name>
<reference evidence="7" key="1">
    <citation type="journal article" name="BMC Genomics">
        <title>Long-read sequencing and de novo genome assembly of marine medaka (Oryzias melastigma).</title>
        <authorList>
            <person name="Liang P."/>
            <person name="Saqib H.S.A."/>
            <person name="Ni X."/>
            <person name="Shen Y."/>
        </authorList>
    </citation>
    <scope>NUCLEOTIDE SEQUENCE</scope>
    <source>
        <strain evidence="7">Bigg-433</strain>
    </source>
</reference>
<keyword evidence="4" id="KW-0788">Thiol protease</keyword>
<dbReference type="SUPFAM" id="SSF54001">
    <property type="entry name" value="Cysteine proteinases"/>
    <property type="match status" value="1"/>
</dbReference>
<dbReference type="GO" id="GO:0016929">
    <property type="term" value="F:deSUMOylase activity"/>
    <property type="evidence" value="ECO:0007669"/>
    <property type="project" value="TreeGrafter"/>
</dbReference>
<dbReference type="EMBL" id="WKFB01000252">
    <property type="protein sequence ID" value="KAF6729838.1"/>
    <property type="molecule type" value="Genomic_DNA"/>
</dbReference>
<evidence type="ECO:0000256" key="2">
    <source>
        <dbReference type="ARBA" id="ARBA00022670"/>
    </source>
</evidence>
<keyword evidence="2 7" id="KW-0645">Protease</keyword>
<evidence type="ECO:0000259" key="6">
    <source>
        <dbReference type="PROSITE" id="PS50600"/>
    </source>
</evidence>
<evidence type="ECO:0000256" key="5">
    <source>
        <dbReference type="SAM" id="MobiDB-lite"/>
    </source>
</evidence>
<dbReference type="GO" id="GO:0005634">
    <property type="term" value="C:nucleus"/>
    <property type="evidence" value="ECO:0007669"/>
    <property type="project" value="TreeGrafter"/>
</dbReference>
<comment type="similarity">
    <text evidence="1">Belongs to the peptidase C48 family.</text>
</comment>
<evidence type="ECO:0000313" key="7">
    <source>
        <dbReference type="EMBL" id="KAF6729838.1"/>
    </source>
</evidence>
<evidence type="ECO:0000256" key="3">
    <source>
        <dbReference type="ARBA" id="ARBA00022801"/>
    </source>
</evidence>
<evidence type="ECO:0000313" key="8">
    <source>
        <dbReference type="Proteomes" id="UP000646548"/>
    </source>
</evidence>
<dbReference type="PANTHER" id="PTHR12606">
    <property type="entry name" value="SENTRIN/SUMO-SPECIFIC PROTEASE"/>
    <property type="match status" value="1"/>
</dbReference>
<dbReference type="AlphaFoldDB" id="A0A834CDD7"/>
<dbReference type="GO" id="GO:0016926">
    <property type="term" value="P:protein desumoylation"/>
    <property type="evidence" value="ECO:0007669"/>
    <property type="project" value="TreeGrafter"/>
</dbReference>